<name>A0A0A9DQB3_ARUDO</name>
<protein>
    <submittedName>
        <fullName evidence="1">Uncharacterized protein</fullName>
    </submittedName>
</protein>
<reference evidence="1" key="1">
    <citation type="submission" date="2014-09" db="EMBL/GenBank/DDBJ databases">
        <authorList>
            <person name="Magalhaes I.L.F."/>
            <person name="Oliveira U."/>
            <person name="Santos F.R."/>
            <person name="Vidigal T.H.D.A."/>
            <person name="Brescovit A.D."/>
            <person name="Santos A.J."/>
        </authorList>
    </citation>
    <scope>NUCLEOTIDE SEQUENCE</scope>
    <source>
        <tissue evidence="1">Shoot tissue taken approximately 20 cm above the soil surface</tissue>
    </source>
</reference>
<organism evidence="1">
    <name type="scientific">Arundo donax</name>
    <name type="common">Giant reed</name>
    <name type="synonym">Donax arundinaceus</name>
    <dbReference type="NCBI Taxonomy" id="35708"/>
    <lineage>
        <taxon>Eukaryota</taxon>
        <taxon>Viridiplantae</taxon>
        <taxon>Streptophyta</taxon>
        <taxon>Embryophyta</taxon>
        <taxon>Tracheophyta</taxon>
        <taxon>Spermatophyta</taxon>
        <taxon>Magnoliopsida</taxon>
        <taxon>Liliopsida</taxon>
        <taxon>Poales</taxon>
        <taxon>Poaceae</taxon>
        <taxon>PACMAD clade</taxon>
        <taxon>Arundinoideae</taxon>
        <taxon>Arundineae</taxon>
        <taxon>Arundo</taxon>
    </lineage>
</organism>
<proteinExistence type="predicted"/>
<reference evidence="1" key="2">
    <citation type="journal article" date="2015" name="Data Brief">
        <title>Shoot transcriptome of the giant reed, Arundo donax.</title>
        <authorList>
            <person name="Barrero R.A."/>
            <person name="Guerrero F.D."/>
            <person name="Moolhuijzen P."/>
            <person name="Goolsby J.A."/>
            <person name="Tidwell J."/>
            <person name="Bellgard S.E."/>
            <person name="Bellgard M.I."/>
        </authorList>
    </citation>
    <scope>NUCLEOTIDE SEQUENCE</scope>
    <source>
        <tissue evidence="1">Shoot tissue taken approximately 20 cm above the soil surface</tissue>
    </source>
</reference>
<sequence length="98" mass="10653">MVLAESTLSISTESQSCRYFSRCSFSIRVPNVCTMRASCFLRLTISCKSSMQVTIWDNALSSSRGVFAMHRAISASSTICGRSSLSLIAFLPAKSISI</sequence>
<evidence type="ECO:0000313" key="1">
    <source>
        <dbReference type="EMBL" id="JAD90759.1"/>
    </source>
</evidence>
<accession>A0A0A9DQB3</accession>
<dbReference type="AlphaFoldDB" id="A0A0A9DQB3"/>
<dbReference type="EMBL" id="GBRH01207136">
    <property type="protein sequence ID" value="JAD90759.1"/>
    <property type="molecule type" value="Transcribed_RNA"/>
</dbReference>